<organism evidence="2 3">
    <name type="scientific">Macrostomum lignano</name>
    <dbReference type="NCBI Taxonomy" id="282301"/>
    <lineage>
        <taxon>Eukaryota</taxon>
        <taxon>Metazoa</taxon>
        <taxon>Spiralia</taxon>
        <taxon>Lophotrochozoa</taxon>
        <taxon>Platyhelminthes</taxon>
        <taxon>Rhabditophora</taxon>
        <taxon>Macrostomorpha</taxon>
        <taxon>Macrostomida</taxon>
        <taxon>Macrostomidae</taxon>
        <taxon>Macrostomum</taxon>
    </lineage>
</organism>
<sequence>MDPVEVDELISLLDVDQDGNVQTEQIVSVLSSSAGPRMSILSRAAERDARAAMADLDTAKQLDQRRHRRQVEQTRGELKDLILSKYVHQRHSHCTAADQEADQDGKDSLPRAGGSLFPGGCRNSLALRRYMAEEKARLGQRLSPRRRRRQLVSRQRQALVPFPEHIISPGENDQRHSERIPKDGRRETEDEEGGDSINSRMQSMSLVDFGKPPLVLPLASSSWLGTRDRLEQRRQRQLQQEQQQQQEAVMQNARRVREKRNRAYLTTFDSDEDEIPSVN</sequence>
<dbReference type="Proteomes" id="UP000095280">
    <property type="component" value="Unplaced"/>
</dbReference>
<feature type="compositionally biased region" description="Basic and acidic residues" evidence="1">
    <location>
        <begin position="172"/>
        <end position="188"/>
    </location>
</feature>
<proteinExistence type="predicted"/>
<protein>
    <submittedName>
        <fullName evidence="3">EF-hand domain-containing protein</fullName>
    </submittedName>
</protein>
<accession>A0A1I8F2W5</accession>
<feature type="region of interest" description="Disordered" evidence="1">
    <location>
        <begin position="136"/>
        <end position="198"/>
    </location>
</feature>
<evidence type="ECO:0000256" key="1">
    <source>
        <dbReference type="SAM" id="MobiDB-lite"/>
    </source>
</evidence>
<keyword evidence="2" id="KW-1185">Reference proteome</keyword>
<reference evidence="3" key="1">
    <citation type="submission" date="2016-11" db="UniProtKB">
        <authorList>
            <consortium name="WormBaseParasite"/>
        </authorList>
    </citation>
    <scope>IDENTIFICATION</scope>
</reference>
<feature type="region of interest" description="Disordered" evidence="1">
    <location>
        <begin position="93"/>
        <end position="118"/>
    </location>
</feature>
<dbReference type="WBParaSite" id="maker-unitig_16860-snap-gene-0.2-mRNA-1">
    <property type="protein sequence ID" value="maker-unitig_16860-snap-gene-0.2-mRNA-1"/>
    <property type="gene ID" value="maker-unitig_16860-snap-gene-0.2"/>
</dbReference>
<evidence type="ECO:0000313" key="3">
    <source>
        <dbReference type="WBParaSite" id="maker-unitig_16860-snap-gene-0.2-mRNA-1"/>
    </source>
</evidence>
<evidence type="ECO:0000313" key="2">
    <source>
        <dbReference type="Proteomes" id="UP000095280"/>
    </source>
</evidence>
<name>A0A1I8F2W5_9PLAT</name>
<dbReference type="AlphaFoldDB" id="A0A1I8F2W5"/>